<accession>N4V2Z6</accession>
<dbReference type="HOGENOM" id="CLU_144917_0_0_1"/>
<feature type="signal peptide" evidence="1">
    <location>
        <begin position="1"/>
        <end position="20"/>
    </location>
</feature>
<dbReference type="VEuPathDB" id="FungiDB:FOC1_g10002976"/>
<name>N4V2Z6_FUSC1</name>
<keyword evidence="1" id="KW-0732">Signal</keyword>
<evidence type="ECO:0000256" key="1">
    <source>
        <dbReference type="SAM" id="SignalP"/>
    </source>
</evidence>
<dbReference type="EMBL" id="KB729968">
    <property type="protein sequence ID" value="ENH75416.1"/>
    <property type="molecule type" value="Genomic_DNA"/>
</dbReference>
<reference evidence="4" key="2">
    <citation type="journal article" date="2014" name="PLoS ONE">
        <title>Genome and Transcriptome Analysis of the Fungal Pathogen Fusarium oxysporum f. sp. cubense Causing Banana Vascular Wilt Disease.</title>
        <authorList>
            <person name="Guo L."/>
            <person name="Han L."/>
            <person name="Yang L."/>
            <person name="Zeng H."/>
            <person name="Fan D."/>
            <person name="Zhu Y."/>
            <person name="Feng Y."/>
            <person name="Wang G."/>
            <person name="Peng C."/>
            <person name="Jiang X."/>
            <person name="Zhou D."/>
            <person name="Ni P."/>
            <person name="Liang C."/>
            <person name="Liu L."/>
            <person name="Wang J."/>
            <person name="Mao C."/>
            <person name="Fang X."/>
            <person name="Peng M."/>
            <person name="Huang J."/>
        </authorList>
    </citation>
    <scope>NUCLEOTIDE SEQUENCE [LARGE SCALE GENOMIC DNA]</scope>
    <source>
        <strain evidence="4">race 1</strain>
    </source>
</reference>
<proteinExistence type="predicted"/>
<feature type="domain" description="Secreted LysM effector LysM C-terminal" evidence="2">
    <location>
        <begin position="21"/>
        <end position="128"/>
    </location>
</feature>
<evidence type="ECO:0000313" key="3">
    <source>
        <dbReference type="EMBL" id="ENH75416.1"/>
    </source>
</evidence>
<protein>
    <recommendedName>
        <fullName evidence="2">Secreted LysM effector LysM C-terminal domain-containing protein</fullName>
    </recommendedName>
</protein>
<evidence type="ECO:0000259" key="2">
    <source>
        <dbReference type="Pfam" id="PF25139"/>
    </source>
</evidence>
<reference evidence="4" key="1">
    <citation type="submission" date="2012-09" db="EMBL/GenBank/DDBJ databases">
        <title>Genome sequencing and comparative transcriptomics of race 1 and race 4 of banana pathogen: Fusarium oxysporum f. sp. cubense.</title>
        <authorList>
            <person name="Fang X."/>
            <person name="Huang J."/>
        </authorList>
    </citation>
    <scope>NUCLEOTIDE SEQUENCE [LARGE SCALE GENOMIC DNA]</scope>
    <source>
        <strain evidence="4">race 1</strain>
    </source>
</reference>
<dbReference type="Pfam" id="PF25139">
    <property type="entry name" value="LysM14_C"/>
    <property type="match status" value="1"/>
</dbReference>
<dbReference type="OrthoDB" id="5402146at2759"/>
<evidence type="ECO:0000313" key="4">
    <source>
        <dbReference type="Proteomes" id="UP000016928"/>
    </source>
</evidence>
<dbReference type="AlphaFoldDB" id="N4V2Z6"/>
<feature type="chain" id="PRO_5004121750" description="Secreted LysM effector LysM C-terminal domain-containing protein" evidence="1">
    <location>
        <begin position="21"/>
        <end position="186"/>
    </location>
</feature>
<dbReference type="Proteomes" id="UP000016928">
    <property type="component" value="Unassembled WGS sequence"/>
</dbReference>
<sequence>MKFPIANSLAILAAVSKVSAWGLTFYNNVDNCDVNDETEYQILEGNQGDCYTFGSSMPGVSCGHYIRGGVENKGCSGMFKATSVWTKENSNCKFYAYTDCRDYGTQRENGECLNTRELLVFNPDVDSWEYIASFRCVSQVQRLGTNILLTCHRDNSKTLSKTLNGGICPGFRDQSNSDIRIGHDVS</sequence>
<organism evidence="3 4">
    <name type="scientific">Fusarium oxysporum f. sp. cubense (strain race 1)</name>
    <name type="common">Panama disease fungus</name>
    <dbReference type="NCBI Taxonomy" id="1229664"/>
    <lineage>
        <taxon>Eukaryota</taxon>
        <taxon>Fungi</taxon>
        <taxon>Dikarya</taxon>
        <taxon>Ascomycota</taxon>
        <taxon>Pezizomycotina</taxon>
        <taxon>Sordariomycetes</taxon>
        <taxon>Hypocreomycetidae</taxon>
        <taxon>Hypocreales</taxon>
        <taxon>Nectriaceae</taxon>
        <taxon>Fusarium</taxon>
        <taxon>Fusarium oxysporum species complex</taxon>
    </lineage>
</organism>
<dbReference type="InterPro" id="IPR057277">
    <property type="entry name" value="LysM_C"/>
</dbReference>
<gene>
    <name evidence="3" type="ORF">FOC1_g10002976</name>
</gene>
<dbReference type="OMA" id="AHENTNC"/>